<dbReference type="STRING" id="1664694.A0A0N1H8M9"/>
<dbReference type="Pfam" id="PF00106">
    <property type="entry name" value="adh_short"/>
    <property type="match status" value="1"/>
</dbReference>
<keyword evidence="4" id="KW-1185">Reference proteome</keyword>
<reference evidence="3 4" key="1">
    <citation type="submission" date="2015-06" db="EMBL/GenBank/DDBJ databases">
        <title>Draft genome of the ant-associated black yeast Phialophora attae CBS 131958.</title>
        <authorList>
            <person name="Moreno L.F."/>
            <person name="Stielow B.J."/>
            <person name="de Hoog S."/>
            <person name="Vicente V.A."/>
            <person name="Weiss V.A."/>
            <person name="de Vries M."/>
            <person name="Cruz L.M."/>
            <person name="Souza E.M."/>
        </authorList>
    </citation>
    <scope>NUCLEOTIDE SEQUENCE [LARGE SCALE GENOMIC DNA]</scope>
    <source>
        <strain evidence="3 4">CBS 131958</strain>
    </source>
</reference>
<sequence>MSDPKVAEAKHSDVYPYIDLQGPLKDSAKGKSVLIFGGGSGIGKAIAIAFAEVGAANVVISGRRLEALEAVKDEMKGRFPNTNVVPIAANATSVEEVDKVFSDTKSSGITIDILVNSQGARTGRSRLVDSEPDRWWADIEVYLKSPWLTTRAYIRSLTRPAEPPAEPEKFIINVTSLASNALMPLGTSYCLPKAALNKLTEHTAAEASPYGLQCIALHPGGVADTDTTKHSPAFMIPFFTEKVELASAVTVYCATPQANYLNGRYLDVRWDLEELEKQKEKIVKDDLLKMVVLGDARMPIPPQLWKTITG</sequence>
<comment type="similarity">
    <text evidence="1">Belongs to the short-chain dehydrogenases/reductases (SDR) family.</text>
</comment>
<dbReference type="GeneID" id="28732752"/>
<dbReference type="SUPFAM" id="SSF51735">
    <property type="entry name" value="NAD(P)-binding Rossmann-fold domains"/>
    <property type="match status" value="1"/>
</dbReference>
<dbReference type="RefSeq" id="XP_017998280.1">
    <property type="nucleotide sequence ID" value="XM_018140871.1"/>
</dbReference>
<gene>
    <name evidence="3" type="ORF">AB675_11978</name>
</gene>
<dbReference type="CDD" id="cd05233">
    <property type="entry name" value="SDR_c"/>
    <property type="match status" value="1"/>
</dbReference>
<evidence type="ECO:0000313" key="3">
    <source>
        <dbReference type="EMBL" id="KPI38317.1"/>
    </source>
</evidence>
<proteinExistence type="inferred from homology"/>
<dbReference type="Proteomes" id="UP000038010">
    <property type="component" value="Unassembled WGS sequence"/>
</dbReference>
<dbReference type="InterPro" id="IPR002347">
    <property type="entry name" value="SDR_fam"/>
</dbReference>
<evidence type="ECO:0000256" key="1">
    <source>
        <dbReference type="ARBA" id="ARBA00006484"/>
    </source>
</evidence>
<dbReference type="PANTHER" id="PTHR42760:SF37">
    <property type="entry name" value="CLAVALDEHYDE DEHYDROGENASE"/>
    <property type="match status" value="1"/>
</dbReference>
<dbReference type="PANTHER" id="PTHR42760">
    <property type="entry name" value="SHORT-CHAIN DEHYDROGENASES/REDUCTASES FAMILY MEMBER"/>
    <property type="match status" value="1"/>
</dbReference>
<dbReference type="PRINTS" id="PR00081">
    <property type="entry name" value="GDHRDH"/>
</dbReference>
<organism evidence="3 4">
    <name type="scientific">Cyphellophora attinorum</name>
    <dbReference type="NCBI Taxonomy" id="1664694"/>
    <lineage>
        <taxon>Eukaryota</taxon>
        <taxon>Fungi</taxon>
        <taxon>Dikarya</taxon>
        <taxon>Ascomycota</taxon>
        <taxon>Pezizomycotina</taxon>
        <taxon>Eurotiomycetes</taxon>
        <taxon>Chaetothyriomycetidae</taxon>
        <taxon>Chaetothyriales</taxon>
        <taxon>Cyphellophoraceae</taxon>
        <taxon>Cyphellophora</taxon>
    </lineage>
</organism>
<dbReference type="AlphaFoldDB" id="A0A0N1H8M9"/>
<keyword evidence="2" id="KW-0560">Oxidoreductase</keyword>
<dbReference type="VEuPathDB" id="FungiDB:AB675_11978"/>
<name>A0A0N1H8M9_9EURO</name>
<dbReference type="OrthoDB" id="1933717at2759"/>
<dbReference type="GO" id="GO:0016616">
    <property type="term" value="F:oxidoreductase activity, acting on the CH-OH group of donors, NAD or NADP as acceptor"/>
    <property type="evidence" value="ECO:0007669"/>
    <property type="project" value="TreeGrafter"/>
</dbReference>
<protein>
    <submittedName>
        <fullName evidence="3">Putative oxido</fullName>
    </submittedName>
</protein>
<dbReference type="EMBL" id="LFJN01000019">
    <property type="protein sequence ID" value="KPI38317.1"/>
    <property type="molecule type" value="Genomic_DNA"/>
</dbReference>
<dbReference type="InterPro" id="IPR036291">
    <property type="entry name" value="NAD(P)-bd_dom_sf"/>
</dbReference>
<evidence type="ECO:0000313" key="4">
    <source>
        <dbReference type="Proteomes" id="UP000038010"/>
    </source>
</evidence>
<comment type="caution">
    <text evidence="3">The sequence shown here is derived from an EMBL/GenBank/DDBJ whole genome shotgun (WGS) entry which is preliminary data.</text>
</comment>
<dbReference type="Gene3D" id="3.40.50.720">
    <property type="entry name" value="NAD(P)-binding Rossmann-like Domain"/>
    <property type="match status" value="1"/>
</dbReference>
<evidence type="ECO:0000256" key="2">
    <source>
        <dbReference type="ARBA" id="ARBA00023002"/>
    </source>
</evidence>
<accession>A0A0N1H8M9</accession>